<evidence type="ECO:0000256" key="4">
    <source>
        <dbReference type="ARBA" id="ARBA00022989"/>
    </source>
</evidence>
<dbReference type="RefSeq" id="WP_072879223.1">
    <property type="nucleotide sequence ID" value="NZ_FQVT01000005.1"/>
</dbReference>
<feature type="transmembrane region" description="Helical" evidence="6">
    <location>
        <begin position="52"/>
        <end position="72"/>
    </location>
</feature>
<feature type="transmembrane region" description="Helical" evidence="6">
    <location>
        <begin position="84"/>
        <end position="102"/>
    </location>
</feature>
<accession>A0A1M5H9T8</accession>
<keyword evidence="8" id="KW-1185">Reference proteome</keyword>
<dbReference type="AlphaFoldDB" id="A0A1M5H9T8"/>
<feature type="transmembrane region" description="Helical" evidence="6">
    <location>
        <begin position="16"/>
        <end position="40"/>
    </location>
</feature>
<reference evidence="8" key="1">
    <citation type="submission" date="2016-11" db="EMBL/GenBank/DDBJ databases">
        <authorList>
            <person name="Varghese N."/>
            <person name="Submissions S."/>
        </authorList>
    </citation>
    <scope>NUCLEOTIDE SEQUENCE [LARGE SCALE GENOMIC DNA]</scope>
    <source>
        <strain evidence="8">DSM 24579</strain>
    </source>
</reference>
<dbReference type="STRING" id="1073325.SAMN05444483_10552"/>
<proteinExistence type="predicted"/>
<gene>
    <name evidence="7" type="ORF">SAMN05444483_10552</name>
</gene>
<evidence type="ECO:0000256" key="6">
    <source>
        <dbReference type="SAM" id="Phobius"/>
    </source>
</evidence>
<dbReference type="OrthoDB" id="981917at2"/>
<dbReference type="InterPro" id="IPR005171">
    <property type="entry name" value="Cyt_c_oxidase_su4_prok"/>
</dbReference>
<dbReference type="Pfam" id="PF03626">
    <property type="entry name" value="COX4_pro"/>
    <property type="match status" value="1"/>
</dbReference>
<dbReference type="GO" id="GO:0005886">
    <property type="term" value="C:plasma membrane"/>
    <property type="evidence" value="ECO:0007669"/>
    <property type="project" value="UniProtKB-SubCell"/>
</dbReference>
<keyword evidence="3 6" id="KW-0812">Transmembrane</keyword>
<evidence type="ECO:0000256" key="3">
    <source>
        <dbReference type="ARBA" id="ARBA00022692"/>
    </source>
</evidence>
<evidence type="ECO:0000313" key="7">
    <source>
        <dbReference type="EMBL" id="SHG12770.1"/>
    </source>
</evidence>
<keyword evidence="4 6" id="KW-1133">Transmembrane helix</keyword>
<sequence>MAHDTTHQHESNAKRIWFVFGILSVVTIVEVVLGIIRPAFLAETIFLGMHLLNWIFIILTLYKAYYIAWSFMHLEMETKGLRRAVVWTAVFLISYLIFILLTEGGYVYDVMNRSAVAWDF</sequence>
<protein>
    <submittedName>
        <fullName evidence="7">Cytochrome C oxidase subunit IV</fullName>
    </submittedName>
</protein>
<dbReference type="Proteomes" id="UP000183945">
    <property type="component" value="Unassembled WGS sequence"/>
</dbReference>
<evidence type="ECO:0000256" key="1">
    <source>
        <dbReference type="ARBA" id="ARBA00004651"/>
    </source>
</evidence>
<evidence type="ECO:0000256" key="2">
    <source>
        <dbReference type="ARBA" id="ARBA00022475"/>
    </source>
</evidence>
<keyword evidence="2" id="KW-1003">Cell membrane</keyword>
<evidence type="ECO:0000313" key="8">
    <source>
        <dbReference type="Proteomes" id="UP000183945"/>
    </source>
</evidence>
<dbReference type="EMBL" id="FQVT01000005">
    <property type="protein sequence ID" value="SHG12770.1"/>
    <property type="molecule type" value="Genomic_DNA"/>
</dbReference>
<name>A0A1M5H9T8_SALEC</name>
<keyword evidence="5 6" id="KW-0472">Membrane</keyword>
<organism evidence="7 8">
    <name type="scientific">Salegentibacter echinorum</name>
    <dbReference type="NCBI Taxonomy" id="1073325"/>
    <lineage>
        <taxon>Bacteria</taxon>
        <taxon>Pseudomonadati</taxon>
        <taxon>Bacteroidota</taxon>
        <taxon>Flavobacteriia</taxon>
        <taxon>Flavobacteriales</taxon>
        <taxon>Flavobacteriaceae</taxon>
        <taxon>Salegentibacter</taxon>
    </lineage>
</organism>
<evidence type="ECO:0000256" key="5">
    <source>
        <dbReference type="ARBA" id="ARBA00023136"/>
    </source>
</evidence>
<comment type="subcellular location">
    <subcellularLocation>
        <location evidence="1">Cell membrane</location>
        <topology evidence="1">Multi-pass membrane protein</topology>
    </subcellularLocation>
</comment>